<dbReference type="Gene3D" id="1.20.120.910">
    <property type="entry name" value="DksA, coiled-coil domain"/>
    <property type="match status" value="1"/>
</dbReference>
<organism evidence="7 8">
    <name type="scientific">Comamonas avium</name>
    <dbReference type="NCBI Taxonomy" id="2762231"/>
    <lineage>
        <taxon>Bacteria</taxon>
        <taxon>Pseudomonadati</taxon>
        <taxon>Pseudomonadota</taxon>
        <taxon>Betaproteobacteria</taxon>
        <taxon>Burkholderiales</taxon>
        <taxon>Comamonadaceae</taxon>
        <taxon>Comamonas</taxon>
    </lineage>
</organism>
<evidence type="ECO:0000256" key="2">
    <source>
        <dbReference type="ARBA" id="ARBA00022771"/>
    </source>
</evidence>
<comment type="caution">
    <text evidence="7">The sequence shown here is derived from an EMBL/GenBank/DDBJ whole genome shotgun (WGS) entry which is preliminary data.</text>
</comment>
<proteinExistence type="predicted"/>
<sequence length="133" mass="14811">MALRQAHAGPMSTQKNTPIQALRESLQAREQQLRRELEAAQIEQEQQAQDAEDLPREPDANQTHEVSDREVRHAELLRDQQELQAVRAALQRIADGSYGECVNCGKAIAVERLKANPAAMRCIACQTQAEAKA</sequence>
<feature type="region of interest" description="Disordered" evidence="5">
    <location>
        <begin position="1"/>
        <end position="69"/>
    </location>
</feature>
<keyword evidence="1" id="KW-0479">Metal-binding</keyword>
<protein>
    <submittedName>
        <fullName evidence="7">TraR/DksA C4-type zinc finger protein</fullName>
    </submittedName>
</protein>
<evidence type="ECO:0000313" key="8">
    <source>
        <dbReference type="Proteomes" id="UP000634919"/>
    </source>
</evidence>
<dbReference type="Proteomes" id="UP000634919">
    <property type="component" value="Unassembled WGS sequence"/>
</dbReference>
<evidence type="ECO:0000256" key="3">
    <source>
        <dbReference type="ARBA" id="ARBA00022833"/>
    </source>
</evidence>
<dbReference type="Pfam" id="PF01258">
    <property type="entry name" value="zf-dskA_traR"/>
    <property type="match status" value="1"/>
</dbReference>
<evidence type="ECO:0000313" key="7">
    <source>
        <dbReference type="EMBL" id="MBD7961089.1"/>
    </source>
</evidence>
<dbReference type="SUPFAM" id="SSF57716">
    <property type="entry name" value="Glucocorticoid receptor-like (DNA-binding domain)"/>
    <property type="match status" value="1"/>
</dbReference>
<keyword evidence="2" id="KW-0863">Zinc-finger</keyword>
<keyword evidence="3" id="KW-0862">Zinc</keyword>
<keyword evidence="8" id="KW-1185">Reference proteome</keyword>
<dbReference type="EMBL" id="JACSQK010000005">
    <property type="protein sequence ID" value="MBD7961089.1"/>
    <property type="molecule type" value="Genomic_DNA"/>
</dbReference>
<evidence type="ECO:0000259" key="6">
    <source>
        <dbReference type="Pfam" id="PF01258"/>
    </source>
</evidence>
<dbReference type="PANTHER" id="PTHR33823">
    <property type="entry name" value="RNA POLYMERASE-BINDING TRANSCRIPTION FACTOR DKSA-RELATED"/>
    <property type="match status" value="1"/>
</dbReference>
<evidence type="ECO:0000256" key="4">
    <source>
        <dbReference type="PROSITE-ProRule" id="PRU00510"/>
    </source>
</evidence>
<evidence type="ECO:0000256" key="5">
    <source>
        <dbReference type="SAM" id="MobiDB-lite"/>
    </source>
</evidence>
<feature type="domain" description="Zinc finger DksA/TraR C4-type" evidence="6">
    <location>
        <begin position="96"/>
        <end position="130"/>
    </location>
</feature>
<feature type="compositionally biased region" description="Low complexity" evidence="5">
    <location>
        <begin position="39"/>
        <end position="49"/>
    </location>
</feature>
<dbReference type="InterPro" id="IPR000962">
    <property type="entry name" value="Znf_DskA_TraR"/>
</dbReference>
<feature type="zinc finger region" description="dksA C4-type" evidence="4">
    <location>
        <begin position="101"/>
        <end position="125"/>
    </location>
</feature>
<gene>
    <name evidence="7" type="ORF">H9646_11375</name>
</gene>
<reference evidence="7 8" key="1">
    <citation type="submission" date="2020-08" db="EMBL/GenBank/DDBJ databases">
        <title>A Genomic Blueprint of the Chicken Gut Microbiome.</title>
        <authorList>
            <person name="Gilroy R."/>
            <person name="Ravi A."/>
            <person name="Getino M."/>
            <person name="Pursley I."/>
            <person name="Horton D.L."/>
            <person name="Alikhan N.-F."/>
            <person name="Baker D."/>
            <person name="Gharbi K."/>
            <person name="Hall N."/>
            <person name="Watson M."/>
            <person name="Adriaenssens E.M."/>
            <person name="Foster-Nyarko E."/>
            <person name="Jarju S."/>
            <person name="Secka A."/>
            <person name="Antonio M."/>
            <person name="Oren A."/>
            <person name="Chaudhuri R."/>
            <person name="La Ragione R.M."/>
            <person name="Hildebrand F."/>
            <person name="Pallen M.J."/>
        </authorList>
    </citation>
    <scope>NUCLEOTIDE SEQUENCE [LARGE SCALE GENOMIC DNA]</scope>
    <source>
        <strain evidence="7 8">Sa2CVA6</strain>
    </source>
</reference>
<dbReference type="PROSITE" id="PS51128">
    <property type="entry name" value="ZF_DKSA_2"/>
    <property type="match status" value="1"/>
</dbReference>
<name>A0ABR8SC88_9BURK</name>
<evidence type="ECO:0000256" key="1">
    <source>
        <dbReference type="ARBA" id="ARBA00022723"/>
    </source>
</evidence>
<accession>A0ABR8SC88</accession>
<dbReference type="PANTHER" id="PTHR33823:SF4">
    <property type="entry name" value="GENERAL STRESS PROTEIN 16O"/>
    <property type="match status" value="1"/>
</dbReference>